<dbReference type="Gene3D" id="3.30.160.670">
    <property type="match status" value="1"/>
</dbReference>
<evidence type="ECO:0000313" key="4">
    <source>
        <dbReference type="Proteomes" id="UP001165293"/>
    </source>
</evidence>
<organism evidence="3 4">
    <name type="scientific">Noviluteimonas lactosilytica</name>
    <dbReference type="NCBI Taxonomy" id="2888523"/>
    <lineage>
        <taxon>Bacteria</taxon>
        <taxon>Pseudomonadati</taxon>
        <taxon>Pseudomonadota</taxon>
        <taxon>Gammaproteobacteria</taxon>
        <taxon>Lysobacterales</taxon>
        <taxon>Lysobacteraceae</taxon>
        <taxon>Noviluteimonas</taxon>
    </lineage>
</organism>
<dbReference type="InterPro" id="IPR025411">
    <property type="entry name" value="DUF4136"/>
</dbReference>
<evidence type="ECO:0000256" key="1">
    <source>
        <dbReference type="SAM" id="SignalP"/>
    </source>
</evidence>
<dbReference type="Proteomes" id="UP001165293">
    <property type="component" value="Unassembled WGS sequence"/>
</dbReference>
<sequence>MTRVLATIASCLLLAGCASTPVVHEDHDPEVNFDSLSSYAWREEPQTHSPLVRQRLVAAIDAQLQGKGWRKVAEDEAGTVLAVHVATHEEQTIDTFYSDPAWGGWSWYGVQGPRGGYASTRVTTYTIGTLVIDMFDTRTQRAIWRATAEGSVPETPEKINAAIDATIPRMFVNFPPRRTD</sequence>
<keyword evidence="4" id="KW-1185">Reference proteome</keyword>
<gene>
    <name evidence="3" type="ORF">LK996_16510</name>
</gene>
<feature type="domain" description="DUF4136" evidence="2">
    <location>
        <begin position="23"/>
        <end position="176"/>
    </location>
</feature>
<feature type="chain" id="PRO_5045562364" evidence="1">
    <location>
        <begin position="25"/>
        <end position="180"/>
    </location>
</feature>
<dbReference type="PROSITE" id="PS51257">
    <property type="entry name" value="PROKAR_LIPOPROTEIN"/>
    <property type="match status" value="1"/>
</dbReference>
<feature type="signal peptide" evidence="1">
    <location>
        <begin position="1"/>
        <end position="24"/>
    </location>
</feature>
<reference evidence="3" key="1">
    <citation type="submission" date="2021-10" db="EMBL/GenBank/DDBJ databases">
        <authorList>
            <person name="Lyu M."/>
            <person name="Wang X."/>
            <person name="Meng X."/>
            <person name="Xu K."/>
        </authorList>
    </citation>
    <scope>NUCLEOTIDE SEQUENCE</scope>
    <source>
        <strain evidence="3">A6</strain>
    </source>
</reference>
<protein>
    <submittedName>
        <fullName evidence="3">DUF4136 domain-containing protein</fullName>
    </submittedName>
</protein>
<keyword evidence="1" id="KW-0732">Signal</keyword>
<accession>A0ABS8JMG4</accession>
<evidence type="ECO:0000313" key="3">
    <source>
        <dbReference type="EMBL" id="MCC8364674.1"/>
    </source>
</evidence>
<dbReference type="RefSeq" id="WP_230528473.1">
    <property type="nucleotide sequence ID" value="NZ_JAJGAK010000006.1"/>
</dbReference>
<proteinExistence type="predicted"/>
<dbReference type="Pfam" id="PF13590">
    <property type="entry name" value="DUF4136"/>
    <property type="match status" value="1"/>
</dbReference>
<name>A0ABS8JMG4_9GAMM</name>
<comment type="caution">
    <text evidence="3">The sequence shown here is derived from an EMBL/GenBank/DDBJ whole genome shotgun (WGS) entry which is preliminary data.</text>
</comment>
<evidence type="ECO:0000259" key="2">
    <source>
        <dbReference type="Pfam" id="PF13590"/>
    </source>
</evidence>
<dbReference type="EMBL" id="JAJGAK010000006">
    <property type="protein sequence ID" value="MCC8364674.1"/>
    <property type="molecule type" value="Genomic_DNA"/>
</dbReference>